<dbReference type="PANTHER" id="PTHR34473:SF2">
    <property type="entry name" value="UPF0699 TRANSMEMBRANE PROTEIN YDBT"/>
    <property type="match status" value="1"/>
</dbReference>
<evidence type="ECO:0000259" key="2">
    <source>
        <dbReference type="Pfam" id="PF03703"/>
    </source>
</evidence>
<protein>
    <recommendedName>
        <fullName evidence="2">YdbS-like PH domain-containing protein</fullName>
    </recommendedName>
</protein>
<dbReference type="Proteomes" id="UP000180194">
    <property type="component" value="Unassembled WGS sequence"/>
</dbReference>
<accession>A0ABX3D104</accession>
<dbReference type="InterPro" id="IPR005182">
    <property type="entry name" value="YdbS-like_PH"/>
</dbReference>
<reference evidence="3 4" key="1">
    <citation type="submission" date="2016-07" db="EMBL/GenBank/DDBJ databases">
        <title>Bacillus oceanisediminis whole genome.</title>
        <authorList>
            <person name="Pal Y."/>
            <person name="Verma A."/>
            <person name="Mual P."/>
            <person name="Srinivasan K."/>
        </authorList>
    </citation>
    <scope>NUCLEOTIDE SEQUENCE [LARGE SCALE GENOMIC DNA]</scope>
    <source>
        <strain evidence="3 4">Bhandara28</strain>
    </source>
</reference>
<evidence type="ECO:0000313" key="4">
    <source>
        <dbReference type="Proteomes" id="UP000180194"/>
    </source>
</evidence>
<comment type="caution">
    <text evidence="3">The sequence shown here is derived from an EMBL/GenBank/DDBJ whole genome shotgun (WGS) entry which is preliminary data.</text>
</comment>
<dbReference type="InterPro" id="IPR014529">
    <property type="entry name" value="UCP026631"/>
</dbReference>
<dbReference type="PANTHER" id="PTHR34473">
    <property type="entry name" value="UPF0699 TRANSMEMBRANE PROTEIN YDBS"/>
    <property type="match status" value="1"/>
</dbReference>
<dbReference type="RefSeq" id="WP_071155128.1">
    <property type="nucleotide sequence ID" value="NZ_MBRJ01000002.1"/>
</dbReference>
<dbReference type="EMBL" id="MBRJ01000002">
    <property type="protein sequence ID" value="OHX51072.1"/>
    <property type="molecule type" value="Genomic_DNA"/>
</dbReference>
<evidence type="ECO:0000256" key="1">
    <source>
        <dbReference type="SAM" id="Phobius"/>
    </source>
</evidence>
<sequence>MMMSNPKRLHPISAVANFLKHLKEMLVPFLVFVVFGSRGGNGEIVQLVLSLGVIIAVFMIGILTWWRYTYRLEEGELRIEYGVLIRKKRYIPLERIQSLDLSEGLLQRPFGLVKMKVETAGSSGAGEAEAVLTAISKKDAEFIQQAFSAAKKNPSEMETALQNREVIYKISRGELLLLASTSGGAGVVISAVFAFVFQFEEILPYEKVFAGLEGFIANGIVFVSILVFIVFFIAWLIALIGGMLKYADFTLIKTDKELIVTRGLLEKRQMTIPLNRIQAIQIRENLLRQPLGLATVYIESAGGSIEDNESARLMILPIVKKTRIAGLLKPHLSHYELQPGFFKSPKRALNRYLWRGFLWALPFVAVPLLFFRPWGYFSLVLLILSLGWSYLKYRDAGWDISSQQLALRYRGIIRTTVFMKRNRIQSLTMSESYFQKRRSLATIEAVAMSGIGGTGGTVPDLDRGEVYAIYKWYSYTGLNRSYLKKEKRL</sequence>
<feature type="transmembrane region" description="Helical" evidence="1">
    <location>
        <begin position="49"/>
        <end position="68"/>
    </location>
</feature>
<feature type="transmembrane region" description="Helical" evidence="1">
    <location>
        <begin position="175"/>
        <end position="199"/>
    </location>
</feature>
<feature type="domain" description="YdbS-like PH" evidence="2">
    <location>
        <begin position="393"/>
        <end position="473"/>
    </location>
</feature>
<keyword evidence="4" id="KW-1185">Reference proteome</keyword>
<feature type="transmembrane region" description="Helical" evidence="1">
    <location>
        <begin position="219"/>
        <end position="244"/>
    </location>
</feature>
<evidence type="ECO:0000313" key="3">
    <source>
        <dbReference type="EMBL" id="OHX51072.1"/>
    </source>
</evidence>
<keyword evidence="1" id="KW-0472">Membrane</keyword>
<name>A0ABX3D104_9BACI</name>
<feature type="transmembrane region" description="Helical" evidence="1">
    <location>
        <begin position="376"/>
        <end position="393"/>
    </location>
</feature>
<keyword evidence="1" id="KW-1133">Transmembrane helix</keyword>
<feature type="domain" description="YdbS-like PH" evidence="2">
    <location>
        <begin position="65"/>
        <end position="145"/>
    </location>
</feature>
<proteinExistence type="predicted"/>
<dbReference type="Pfam" id="PF03703">
    <property type="entry name" value="bPH_2"/>
    <property type="match status" value="3"/>
</dbReference>
<dbReference type="PIRSF" id="PIRSF026631">
    <property type="entry name" value="UCP026631"/>
    <property type="match status" value="1"/>
</dbReference>
<organism evidence="3 4">
    <name type="scientific">Cytobacillus oceanisediminis</name>
    <dbReference type="NCBI Taxonomy" id="665099"/>
    <lineage>
        <taxon>Bacteria</taxon>
        <taxon>Bacillati</taxon>
        <taxon>Bacillota</taxon>
        <taxon>Bacilli</taxon>
        <taxon>Bacillales</taxon>
        <taxon>Bacillaceae</taxon>
        <taxon>Cytobacillus</taxon>
    </lineage>
</organism>
<feature type="domain" description="YdbS-like PH" evidence="2">
    <location>
        <begin position="250"/>
        <end position="313"/>
    </location>
</feature>
<gene>
    <name evidence="3" type="ORF">BBV17_05455</name>
</gene>
<feature type="transmembrane region" description="Helical" evidence="1">
    <location>
        <begin position="352"/>
        <end position="370"/>
    </location>
</feature>
<keyword evidence="1" id="KW-0812">Transmembrane</keyword>